<dbReference type="NCBIfam" id="TIGR00242">
    <property type="entry name" value="division/cell wall cluster transcriptional repressor MraZ"/>
    <property type="match status" value="1"/>
</dbReference>
<keyword evidence="5 7" id="KW-0238">DNA-binding</keyword>
<dbReference type="RefSeq" id="WP_273642464.1">
    <property type="nucleotide sequence ID" value="NZ_JAQQXP010000003.1"/>
</dbReference>
<reference evidence="9 10" key="1">
    <citation type="submission" date="2022-10" db="EMBL/GenBank/DDBJ databases">
        <title>Alteromonas sp. chi3 Genome sequencing.</title>
        <authorList>
            <person name="Park S."/>
        </authorList>
    </citation>
    <scope>NUCLEOTIDE SEQUENCE [LARGE SCALE GENOMIC DNA]</scope>
    <source>
        <strain evidence="10">chi3</strain>
    </source>
</reference>
<keyword evidence="4 7" id="KW-0805">Transcription regulation</keyword>
<dbReference type="Gene3D" id="3.40.1550.20">
    <property type="entry name" value="Transcriptional regulator MraZ domain"/>
    <property type="match status" value="1"/>
</dbReference>
<accession>A0ABT5L6X8</accession>
<dbReference type="PROSITE" id="PS51740">
    <property type="entry name" value="SPOVT_ABRB"/>
    <property type="match status" value="2"/>
</dbReference>
<comment type="subunit">
    <text evidence="7">Forms oligomers.</text>
</comment>
<dbReference type="CDD" id="cd16320">
    <property type="entry name" value="MraZ_N"/>
    <property type="match status" value="1"/>
</dbReference>
<evidence type="ECO:0000256" key="6">
    <source>
        <dbReference type="ARBA" id="ARBA00023163"/>
    </source>
</evidence>
<evidence type="ECO:0000256" key="5">
    <source>
        <dbReference type="ARBA" id="ARBA00023125"/>
    </source>
</evidence>
<dbReference type="InterPro" id="IPR020603">
    <property type="entry name" value="MraZ_dom"/>
</dbReference>
<evidence type="ECO:0000256" key="2">
    <source>
        <dbReference type="ARBA" id="ARBA00022490"/>
    </source>
</evidence>
<dbReference type="PANTHER" id="PTHR34701">
    <property type="entry name" value="TRANSCRIPTIONAL REGULATOR MRAZ"/>
    <property type="match status" value="1"/>
</dbReference>
<sequence length="152" mass="17527">MFRGANAINLDSKGRLAIPTKHRQPLLDDCAGQLICTIDTQQSCLLLYPLPEWEEIELKLSRFSSTIEQERRKLRLLLGYATDCEIDKSGRVLIPVPLRNHAKLDKEVMLVGQLTRFEIWDAATWARQIDEDMQIERSGGFELTERLQDFVL</sequence>
<evidence type="ECO:0000256" key="7">
    <source>
        <dbReference type="HAMAP-Rule" id="MF_01008"/>
    </source>
</evidence>
<keyword evidence="2 7" id="KW-0963">Cytoplasm</keyword>
<feature type="domain" description="SpoVT-AbrB" evidence="8">
    <location>
        <begin position="5"/>
        <end position="52"/>
    </location>
</feature>
<feature type="domain" description="SpoVT-AbrB" evidence="8">
    <location>
        <begin position="81"/>
        <end position="124"/>
    </location>
</feature>
<evidence type="ECO:0000313" key="9">
    <source>
        <dbReference type="EMBL" id="MDC8832622.1"/>
    </source>
</evidence>
<evidence type="ECO:0000259" key="8">
    <source>
        <dbReference type="PROSITE" id="PS51740"/>
    </source>
</evidence>
<dbReference type="InterPro" id="IPR007159">
    <property type="entry name" value="SpoVT-AbrB_dom"/>
</dbReference>
<keyword evidence="3" id="KW-0677">Repeat</keyword>
<dbReference type="InterPro" id="IPR003444">
    <property type="entry name" value="MraZ"/>
</dbReference>
<evidence type="ECO:0000313" key="10">
    <source>
        <dbReference type="Proteomes" id="UP001218788"/>
    </source>
</evidence>
<name>A0ABT5L6X8_9ALTE</name>
<dbReference type="Proteomes" id="UP001218788">
    <property type="component" value="Unassembled WGS sequence"/>
</dbReference>
<keyword evidence="10" id="KW-1185">Reference proteome</keyword>
<comment type="caution">
    <text evidence="9">The sequence shown here is derived from an EMBL/GenBank/DDBJ whole genome shotgun (WGS) entry which is preliminary data.</text>
</comment>
<dbReference type="PANTHER" id="PTHR34701:SF1">
    <property type="entry name" value="TRANSCRIPTIONAL REGULATOR MRAZ"/>
    <property type="match status" value="1"/>
</dbReference>
<protein>
    <recommendedName>
        <fullName evidence="1 7">Transcriptional regulator MraZ</fullName>
    </recommendedName>
</protein>
<dbReference type="CDD" id="cd16321">
    <property type="entry name" value="MraZ_C"/>
    <property type="match status" value="1"/>
</dbReference>
<proteinExistence type="inferred from homology"/>
<gene>
    <name evidence="7 9" type="primary">mraZ</name>
    <name evidence="9" type="ORF">OIK42_17855</name>
</gene>
<dbReference type="InterPro" id="IPR038619">
    <property type="entry name" value="MraZ_sf"/>
</dbReference>
<evidence type="ECO:0000256" key="4">
    <source>
        <dbReference type="ARBA" id="ARBA00023015"/>
    </source>
</evidence>
<dbReference type="HAMAP" id="MF_01008">
    <property type="entry name" value="MraZ"/>
    <property type="match status" value="1"/>
</dbReference>
<dbReference type="InterPro" id="IPR037914">
    <property type="entry name" value="SpoVT-AbrB_sf"/>
</dbReference>
<comment type="subcellular location">
    <subcellularLocation>
        <location evidence="7">Cytoplasm</location>
        <location evidence="7">Nucleoid</location>
    </subcellularLocation>
</comment>
<organism evidence="9 10">
    <name type="scientific">Alteromonas gilva</name>
    <dbReference type="NCBI Taxonomy" id="2987522"/>
    <lineage>
        <taxon>Bacteria</taxon>
        <taxon>Pseudomonadati</taxon>
        <taxon>Pseudomonadota</taxon>
        <taxon>Gammaproteobacteria</taxon>
        <taxon>Alteromonadales</taxon>
        <taxon>Alteromonadaceae</taxon>
        <taxon>Alteromonas/Salinimonas group</taxon>
        <taxon>Alteromonas</taxon>
    </lineage>
</organism>
<evidence type="ECO:0000256" key="3">
    <source>
        <dbReference type="ARBA" id="ARBA00022737"/>
    </source>
</evidence>
<dbReference type="Pfam" id="PF02381">
    <property type="entry name" value="MraZ"/>
    <property type="match status" value="2"/>
</dbReference>
<dbReference type="InterPro" id="IPR035644">
    <property type="entry name" value="MraZ_C"/>
</dbReference>
<keyword evidence="6 7" id="KW-0804">Transcription</keyword>
<dbReference type="SUPFAM" id="SSF89447">
    <property type="entry name" value="AbrB/MazE/MraZ-like"/>
    <property type="match status" value="1"/>
</dbReference>
<dbReference type="InterPro" id="IPR035642">
    <property type="entry name" value="MraZ_N"/>
</dbReference>
<comment type="similarity">
    <text evidence="7">Belongs to the MraZ family.</text>
</comment>
<dbReference type="EMBL" id="JAQQXP010000003">
    <property type="protein sequence ID" value="MDC8832622.1"/>
    <property type="molecule type" value="Genomic_DNA"/>
</dbReference>
<evidence type="ECO:0000256" key="1">
    <source>
        <dbReference type="ARBA" id="ARBA00013860"/>
    </source>
</evidence>